<reference evidence="10" key="1">
    <citation type="journal article" date="2020" name="Stud. Mycol.">
        <title>101 Dothideomycetes genomes: a test case for predicting lifestyles and emergence of pathogens.</title>
        <authorList>
            <person name="Haridas S."/>
            <person name="Albert R."/>
            <person name="Binder M."/>
            <person name="Bloem J."/>
            <person name="Labutti K."/>
            <person name="Salamov A."/>
            <person name="Andreopoulos B."/>
            <person name="Baker S."/>
            <person name="Barry K."/>
            <person name="Bills G."/>
            <person name="Bluhm B."/>
            <person name="Cannon C."/>
            <person name="Castanera R."/>
            <person name="Culley D."/>
            <person name="Daum C."/>
            <person name="Ezra D."/>
            <person name="Gonzalez J."/>
            <person name="Henrissat B."/>
            <person name="Kuo A."/>
            <person name="Liang C."/>
            <person name="Lipzen A."/>
            <person name="Lutzoni F."/>
            <person name="Magnuson J."/>
            <person name="Mondo S."/>
            <person name="Nolan M."/>
            <person name="Ohm R."/>
            <person name="Pangilinan J."/>
            <person name="Park H.-J."/>
            <person name="Ramirez L."/>
            <person name="Alfaro M."/>
            <person name="Sun H."/>
            <person name="Tritt A."/>
            <person name="Yoshinaga Y."/>
            <person name="Zwiers L.-H."/>
            <person name="Turgeon B."/>
            <person name="Goodwin S."/>
            <person name="Spatafora J."/>
            <person name="Crous P."/>
            <person name="Grigoriev I."/>
        </authorList>
    </citation>
    <scope>NUCLEOTIDE SEQUENCE</scope>
    <source>
        <strain evidence="10">CBS 101060</strain>
    </source>
</reference>
<protein>
    <recommendedName>
        <fullName evidence="9">Zn(2)-C6 fungal-type domain-containing protein</fullName>
    </recommendedName>
</protein>
<dbReference type="PROSITE" id="PS50048">
    <property type="entry name" value="ZN2_CY6_FUNGAL_2"/>
    <property type="match status" value="1"/>
</dbReference>
<evidence type="ECO:0000256" key="1">
    <source>
        <dbReference type="ARBA" id="ARBA00004123"/>
    </source>
</evidence>
<dbReference type="InterPro" id="IPR051089">
    <property type="entry name" value="prtT"/>
</dbReference>
<dbReference type="Pfam" id="PF00172">
    <property type="entry name" value="Zn_clus"/>
    <property type="match status" value="1"/>
</dbReference>
<evidence type="ECO:0000256" key="6">
    <source>
        <dbReference type="ARBA" id="ARBA00023163"/>
    </source>
</evidence>
<organism evidence="10 11">
    <name type="scientific">Patellaria atrata CBS 101060</name>
    <dbReference type="NCBI Taxonomy" id="1346257"/>
    <lineage>
        <taxon>Eukaryota</taxon>
        <taxon>Fungi</taxon>
        <taxon>Dikarya</taxon>
        <taxon>Ascomycota</taxon>
        <taxon>Pezizomycotina</taxon>
        <taxon>Dothideomycetes</taxon>
        <taxon>Dothideomycetes incertae sedis</taxon>
        <taxon>Patellariales</taxon>
        <taxon>Patellariaceae</taxon>
        <taxon>Patellaria</taxon>
    </lineage>
</organism>
<dbReference type="CDD" id="cd14686">
    <property type="entry name" value="bZIP"/>
    <property type="match status" value="1"/>
</dbReference>
<dbReference type="PANTHER" id="PTHR31845:SF21">
    <property type="entry name" value="REGULATORY PROTEIN LEU3"/>
    <property type="match status" value="1"/>
</dbReference>
<dbReference type="CDD" id="cd00067">
    <property type="entry name" value="GAL4"/>
    <property type="match status" value="1"/>
</dbReference>
<evidence type="ECO:0000313" key="11">
    <source>
        <dbReference type="Proteomes" id="UP000799429"/>
    </source>
</evidence>
<keyword evidence="5" id="KW-0238">DNA-binding</keyword>
<dbReference type="EMBL" id="MU006092">
    <property type="protein sequence ID" value="KAF2840906.1"/>
    <property type="molecule type" value="Genomic_DNA"/>
</dbReference>
<evidence type="ECO:0000256" key="7">
    <source>
        <dbReference type="ARBA" id="ARBA00023242"/>
    </source>
</evidence>
<dbReference type="AlphaFoldDB" id="A0A9P4SDS7"/>
<dbReference type="Proteomes" id="UP000799429">
    <property type="component" value="Unassembled WGS sequence"/>
</dbReference>
<feature type="region of interest" description="Disordered" evidence="8">
    <location>
        <begin position="620"/>
        <end position="659"/>
    </location>
</feature>
<comment type="subcellular location">
    <subcellularLocation>
        <location evidence="1">Nucleus</location>
    </subcellularLocation>
</comment>
<dbReference type="PROSITE" id="PS00463">
    <property type="entry name" value="ZN2_CY6_FUNGAL_1"/>
    <property type="match status" value="1"/>
</dbReference>
<evidence type="ECO:0000256" key="5">
    <source>
        <dbReference type="ARBA" id="ARBA00023125"/>
    </source>
</evidence>
<evidence type="ECO:0000256" key="3">
    <source>
        <dbReference type="ARBA" id="ARBA00022833"/>
    </source>
</evidence>
<keyword evidence="7" id="KW-0539">Nucleus</keyword>
<keyword evidence="3" id="KW-0862">Zinc</keyword>
<dbReference type="InterPro" id="IPR007219">
    <property type="entry name" value="XnlR_reg_dom"/>
</dbReference>
<dbReference type="GO" id="GO:0001216">
    <property type="term" value="F:DNA-binding transcription activator activity"/>
    <property type="evidence" value="ECO:0007669"/>
    <property type="project" value="UniProtKB-ARBA"/>
</dbReference>
<dbReference type="SMART" id="SM00906">
    <property type="entry name" value="Fungal_trans"/>
    <property type="match status" value="1"/>
</dbReference>
<name>A0A9P4SDS7_9PEZI</name>
<dbReference type="GO" id="GO:0000976">
    <property type="term" value="F:transcription cis-regulatory region binding"/>
    <property type="evidence" value="ECO:0007669"/>
    <property type="project" value="TreeGrafter"/>
</dbReference>
<dbReference type="GO" id="GO:0008270">
    <property type="term" value="F:zinc ion binding"/>
    <property type="evidence" value="ECO:0007669"/>
    <property type="project" value="InterPro"/>
</dbReference>
<dbReference type="FunFam" id="4.10.240.10:FF:000003">
    <property type="entry name" value="C6 transcription factor (Leu3)"/>
    <property type="match status" value="1"/>
</dbReference>
<accession>A0A9P4SDS7</accession>
<dbReference type="Gene3D" id="4.10.240.10">
    <property type="entry name" value="Zn(2)-C6 fungal-type DNA-binding domain"/>
    <property type="match status" value="1"/>
</dbReference>
<sequence>MAATSPTISRNGSYQFASAVHSPATVKGDAHKRNRSNAGLDSNSPESDDGPEQKRRQPGVKRACNECRQQKLRCDVIQEPFQSCSRCNKHKLDCRVDSNFKRIGKRSRNAEMEREIIRLSAENDQLRKQVSSAGLAPLNAPAANAQGYTGYHGLPINQDQYGSHAAAAVESLLGLKQGLDPAGAYRLPADGLQMRSLGNIILGPDRVQELFEAFFSHYHDFFPLLDPDRSPDSYFEMAPVLFWTVIAIGARQFDQDRKLIERIQEPYLHLMWETISNVPQSYHVVKALCLLCTWPLPQTSTSTDPTFMFAGLMMQVAMQIGLHRPSHAQDFSRFHVTLRDEDIRDRVKTWAACNIVAQTISTGYGQPSLTIYDSSMSPHPNDGEESYALPADLSNRFQIEQLCNKITENLYGNKIDNPTTTSSKSLVSGLLSKDLDELEKRLSYTLTAMDYVYLSAVRLHLRLFAFFNSRSTTISYREELVALFIATRDFLNYSFDLSRTNQPFKFATNYLMQMILAAGFALLKLLNSFFAEDIPRDEARHLFGRVIACVREMSVRHNDLPQRLAEVLAQLWKASGSGNRATTVDDDSLRLRVRGRMSMSVVYDSVWRWREEIQGKDAMHGNLDSAVNNPTNPDASSSTTPGPGAGASPNPYSTFMGAPQPAPVPHAVTSMNWQEDLFDPLSWVLDGQLDFSGVYEGGLLTGFAQEVGVEGIP</sequence>
<dbReference type="GO" id="GO:0000981">
    <property type="term" value="F:DNA-binding transcription factor activity, RNA polymerase II-specific"/>
    <property type="evidence" value="ECO:0007669"/>
    <property type="project" value="InterPro"/>
</dbReference>
<proteinExistence type="predicted"/>
<evidence type="ECO:0000256" key="8">
    <source>
        <dbReference type="SAM" id="MobiDB-lite"/>
    </source>
</evidence>
<feature type="compositionally biased region" description="Polar residues" evidence="8">
    <location>
        <begin position="1"/>
        <end position="16"/>
    </location>
</feature>
<dbReference type="InterPro" id="IPR036864">
    <property type="entry name" value="Zn2-C6_fun-type_DNA-bd_sf"/>
</dbReference>
<dbReference type="CDD" id="cd12148">
    <property type="entry name" value="fungal_TF_MHR"/>
    <property type="match status" value="1"/>
</dbReference>
<evidence type="ECO:0000259" key="9">
    <source>
        <dbReference type="PROSITE" id="PS50048"/>
    </source>
</evidence>
<dbReference type="PANTHER" id="PTHR31845">
    <property type="entry name" value="FINGER DOMAIN PROTEIN, PUTATIVE-RELATED"/>
    <property type="match status" value="1"/>
</dbReference>
<gene>
    <name evidence="10" type="ORF">M501DRAFT_1001983</name>
</gene>
<keyword evidence="4" id="KW-0805">Transcription regulation</keyword>
<comment type="caution">
    <text evidence="10">The sequence shown here is derived from an EMBL/GenBank/DDBJ whole genome shotgun (WGS) entry which is preliminary data.</text>
</comment>
<feature type="compositionally biased region" description="Polar residues" evidence="8">
    <location>
        <begin position="625"/>
        <end position="641"/>
    </location>
</feature>
<dbReference type="GO" id="GO:0005634">
    <property type="term" value="C:nucleus"/>
    <property type="evidence" value="ECO:0007669"/>
    <property type="project" value="UniProtKB-SubCell"/>
</dbReference>
<dbReference type="GO" id="GO:0006351">
    <property type="term" value="P:DNA-templated transcription"/>
    <property type="evidence" value="ECO:0007669"/>
    <property type="project" value="InterPro"/>
</dbReference>
<feature type="compositionally biased region" description="Polar residues" evidence="8">
    <location>
        <begin position="36"/>
        <end position="45"/>
    </location>
</feature>
<keyword evidence="2" id="KW-0479">Metal-binding</keyword>
<dbReference type="SMART" id="SM00066">
    <property type="entry name" value="GAL4"/>
    <property type="match status" value="1"/>
</dbReference>
<keyword evidence="11" id="KW-1185">Reference proteome</keyword>
<evidence type="ECO:0000256" key="2">
    <source>
        <dbReference type="ARBA" id="ARBA00022723"/>
    </source>
</evidence>
<feature type="region of interest" description="Disordered" evidence="8">
    <location>
        <begin position="1"/>
        <end position="62"/>
    </location>
</feature>
<dbReference type="Pfam" id="PF04082">
    <property type="entry name" value="Fungal_trans"/>
    <property type="match status" value="1"/>
</dbReference>
<evidence type="ECO:0000313" key="10">
    <source>
        <dbReference type="EMBL" id="KAF2840906.1"/>
    </source>
</evidence>
<feature type="domain" description="Zn(2)-C6 fungal-type" evidence="9">
    <location>
        <begin position="63"/>
        <end position="96"/>
    </location>
</feature>
<dbReference type="InterPro" id="IPR001138">
    <property type="entry name" value="Zn2Cys6_DnaBD"/>
</dbReference>
<dbReference type="SUPFAM" id="SSF57701">
    <property type="entry name" value="Zn2/Cys6 DNA-binding domain"/>
    <property type="match status" value="1"/>
</dbReference>
<dbReference type="OrthoDB" id="2341546at2759"/>
<keyword evidence="6" id="KW-0804">Transcription</keyword>
<evidence type="ECO:0000256" key="4">
    <source>
        <dbReference type="ARBA" id="ARBA00023015"/>
    </source>
</evidence>